<dbReference type="EMBL" id="UINC01176769">
    <property type="protein sequence ID" value="SVD84053.1"/>
    <property type="molecule type" value="Genomic_DNA"/>
</dbReference>
<dbReference type="SUPFAM" id="SSF56935">
    <property type="entry name" value="Porins"/>
    <property type="match status" value="1"/>
</dbReference>
<protein>
    <recommendedName>
        <fullName evidence="1">TonB-dependent receptor plug domain-containing protein</fullName>
    </recommendedName>
</protein>
<dbReference type="Gene3D" id="2.60.40.1120">
    <property type="entry name" value="Carboxypeptidase-like, regulatory domain"/>
    <property type="match status" value="1"/>
</dbReference>
<sequence>MKLRYLTFILLIYSLMGQDTFTISGKITDSKTGKALAGANIFEIKSERGTASDAEGQYQLSLPKGIYKLKVSYIGYNTIQREIALNENIALDFALIPDPISMSRIDVSGIAPDHNVKSTEISVERLSIRQVEQIPVVMGETDIMKTIQLLPGITSIAEGRSGYIVRGSGIDQNLILMDGMPIYYSSHMQGLYSVFNSDAVKGLTVYKGGVPARFGGRGASVLDVQMRDGNIEQFQGSVSA</sequence>
<dbReference type="Gene3D" id="2.170.130.10">
    <property type="entry name" value="TonB-dependent receptor, plug domain"/>
    <property type="match status" value="1"/>
</dbReference>
<evidence type="ECO:0000313" key="2">
    <source>
        <dbReference type="EMBL" id="SVD84053.1"/>
    </source>
</evidence>
<dbReference type="InterPro" id="IPR037066">
    <property type="entry name" value="Plug_dom_sf"/>
</dbReference>
<gene>
    <name evidence="2" type="ORF">METZ01_LOCUS436907</name>
</gene>
<dbReference type="AlphaFoldDB" id="A0A382YLB9"/>
<accession>A0A382YLB9</accession>
<feature type="domain" description="TonB-dependent receptor plug" evidence="1">
    <location>
        <begin position="137"/>
        <end position="219"/>
    </location>
</feature>
<dbReference type="Pfam" id="PF07715">
    <property type="entry name" value="Plug"/>
    <property type="match status" value="1"/>
</dbReference>
<dbReference type="Pfam" id="PF13715">
    <property type="entry name" value="CarbopepD_reg_2"/>
    <property type="match status" value="1"/>
</dbReference>
<feature type="non-terminal residue" evidence="2">
    <location>
        <position position="240"/>
    </location>
</feature>
<dbReference type="PROSITE" id="PS52016">
    <property type="entry name" value="TONB_DEPENDENT_REC_3"/>
    <property type="match status" value="1"/>
</dbReference>
<dbReference type="InterPro" id="IPR039426">
    <property type="entry name" value="TonB-dep_rcpt-like"/>
</dbReference>
<reference evidence="2" key="1">
    <citation type="submission" date="2018-05" db="EMBL/GenBank/DDBJ databases">
        <authorList>
            <person name="Lanie J.A."/>
            <person name="Ng W.-L."/>
            <person name="Kazmierczak K.M."/>
            <person name="Andrzejewski T.M."/>
            <person name="Davidsen T.M."/>
            <person name="Wayne K.J."/>
            <person name="Tettelin H."/>
            <person name="Glass J.I."/>
            <person name="Rusch D."/>
            <person name="Podicherti R."/>
            <person name="Tsui H.-C.T."/>
            <person name="Winkler M.E."/>
        </authorList>
    </citation>
    <scope>NUCLEOTIDE SEQUENCE</scope>
</reference>
<organism evidence="2">
    <name type="scientific">marine metagenome</name>
    <dbReference type="NCBI Taxonomy" id="408172"/>
    <lineage>
        <taxon>unclassified sequences</taxon>
        <taxon>metagenomes</taxon>
        <taxon>ecological metagenomes</taxon>
    </lineage>
</organism>
<proteinExistence type="predicted"/>
<dbReference type="SUPFAM" id="SSF49464">
    <property type="entry name" value="Carboxypeptidase regulatory domain-like"/>
    <property type="match status" value="1"/>
</dbReference>
<evidence type="ECO:0000259" key="1">
    <source>
        <dbReference type="Pfam" id="PF07715"/>
    </source>
</evidence>
<name>A0A382YLB9_9ZZZZ</name>
<dbReference type="InterPro" id="IPR008969">
    <property type="entry name" value="CarboxyPept-like_regulatory"/>
</dbReference>
<dbReference type="InterPro" id="IPR012910">
    <property type="entry name" value="Plug_dom"/>
</dbReference>